<dbReference type="Gene3D" id="3.90.1150.10">
    <property type="entry name" value="Aspartate Aminotransferase, domain 1"/>
    <property type="match status" value="1"/>
</dbReference>
<dbReference type="Gene3D" id="1.10.20.110">
    <property type="match status" value="1"/>
</dbReference>
<keyword evidence="1" id="KW-0663">Pyridoxal phosphate</keyword>
<dbReference type="InterPro" id="IPR022518">
    <property type="entry name" value="Aspartate_4-decarboxylase"/>
</dbReference>
<comment type="similarity">
    <text evidence="2">Belongs to the class-I pyridoxal-phosphate-dependent aminotransferase family.</text>
</comment>
<dbReference type="NCBIfam" id="NF006755">
    <property type="entry name" value="PRK09275.1"/>
    <property type="match status" value="1"/>
</dbReference>
<keyword evidence="2 4" id="KW-0032">Aminotransferase</keyword>
<dbReference type="InterPro" id="IPR015421">
    <property type="entry name" value="PyrdxlP-dep_Trfase_major"/>
</dbReference>
<evidence type="ECO:0000259" key="3">
    <source>
        <dbReference type="Pfam" id="PF00155"/>
    </source>
</evidence>
<dbReference type="NCBIfam" id="TIGR03801">
    <property type="entry name" value="asp_4_decarbox"/>
    <property type="match status" value="1"/>
</dbReference>
<dbReference type="InterPro" id="IPR015424">
    <property type="entry name" value="PyrdxlP-dep_Trfase"/>
</dbReference>
<accession>A0A939C3Z7</accession>
<dbReference type="Pfam" id="PF00155">
    <property type="entry name" value="Aminotran_1_2"/>
    <property type="match status" value="1"/>
</dbReference>
<dbReference type="PANTHER" id="PTHR43795">
    <property type="entry name" value="BIFUNCTIONAL ASPARTATE AMINOTRANSFERASE AND GLUTAMATE/ASPARTATE-PREPHENATE AMINOTRANSFERASE-RELATED"/>
    <property type="match status" value="1"/>
</dbReference>
<dbReference type="GO" id="GO:0006520">
    <property type="term" value="P:amino acid metabolic process"/>
    <property type="evidence" value="ECO:0007669"/>
    <property type="project" value="TreeGrafter"/>
</dbReference>
<dbReference type="GO" id="GO:0008483">
    <property type="term" value="F:transaminase activity"/>
    <property type="evidence" value="ECO:0007669"/>
    <property type="project" value="UniProtKB-KW"/>
</dbReference>
<dbReference type="RefSeq" id="WP_205257680.1">
    <property type="nucleotide sequence ID" value="NZ_BAAAPV010000005.1"/>
</dbReference>
<dbReference type="InterPro" id="IPR004839">
    <property type="entry name" value="Aminotransferase_I/II_large"/>
</dbReference>
<keyword evidence="5" id="KW-1185">Reference proteome</keyword>
<keyword evidence="2 4" id="KW-0808">Transferase</keyword>
<evidence type="ECO:0000256" key="2">
    <source>
        <dbReference type="RuleBase" id="RU000481"/>
    </source>
</evidence>
<reference evidence="4" key="1">
    <citation type="submission" date="2021-01" db="EMBL/GenBank/DDBJ databases">
        <title>KCTC 19127 draft genome.</title>
        <authorList>
            <person name="An D."/>
        </authorList>
    </citation>
    <scope>NUCLEOTIDE SEQUENCE</scope>
    <source>
        <strain evidence="4">KCTC 19127</strain>
    </source>
</reference>
<dbReference type="SUPFAM" id="SSF53383">
    <property type="entry name" value="PLP-dependent transferases"/>
    <property type="match status" value="1"/>
</dbReference>
<evidence type="ECO:0000313" key="5">
    <source>
        <dbReference type="Proteomes" id="UP000663801"/>
    </source>
</evidence>
<gene>
    <name evidence="4" type="ORF">JL107_13985</name>
</gene>
<proteinExistence type="inferred from homology"/>
<dbReference type="InterPro" id="IPR004838">
    <property type="entry name" value="NHTrfase_class1_PyrdxlP-BS"/>
</dbReference>
<sequence length="540" mass="60605">MPDRPLTRAEIRALQTLSPFELREKLREIAGAHEGRTAFQQLNAGRGNPNFVAPTPREAFFRLGFFALEECRAAVSWDAELVGVPQKTGIADRFRTWLRDHTGESGVDLLARLLDWGVQECGFDDDAFVWEIADAVIGDHYPAPDRMLHHTQDVVRRYLLQEMGPGIGPVDLFAVEGGTAAICYVLDSLLANRLVRRGDRVAVMTPIFTPYLEIARLDQYDFELVRIGADARTPDGERSWQFPDDEIDRLRDPSVKVLLCVNPTNPTSVSVDPATLQRIAAVVAEDNPDLIVVTDDVYGTFIDGFTSLAAHLPHNTLLIYSFSKYFGATGWRLGVIGLHPDNVLDRLLDRLPEADKQALDTRYASLTLEPRAIRFVDRLVADSRNVALNHTAGLSQPQQLMMLLFSAYCLLDRDDHYKAQAQALIRRRLADLMAGMDLTMAPDPLRVGYYVELDLLHHAEQEHGTDFTDYLIANHEPTDILFRLARESGVIALNGGGFDAPPWSIRLSIANLRDDEYREIGSAIRTVNQEYVDEWRASGR</sequence>
<protein>
    <recommendedName>
        <fullName evidence="2">Aminotransferase</fullName>
        <ecNumber evidence="2">2.6.1.-</ecNumber>
    </recommendedName>
</protein>
<keyword evidence="4" id="KW-0456">Lyase</keyword>
<dbReference type="PROSITE" id="PS00105">
    <property type="entry name" value="AA_TRANSFER_CLASS_1"/>
    <property type="match status" value="1"/>
</dbReference>
<dbReference type="CDD" id="cd00609">
    <property type="entry name" value="AAT_like"/>
    <property type="match status" value="1"/>
</dbReference>
<dbReference type="InterPro" id="IPR015422">
    <property type="entry name" value="PyrdxlP-dep_Trfase_small"/>
</dbReference>
<dbReference type="AlphaFoldDB" id="A0A939C3Z7"/>
<evidence type="ECO:0000313" key="4">
    <source>
        <dbReference type="EMBL" id="MBM9477556.1"/>
    </source>
</evidence>
<dbReference type="GO" id="GO:0016829">
    <property type="term" value="F:lyase activity"/>
    <property type="evidence" value="ECO:0007669"/>
    <property type="project" value="UniProtKB-KW"/>
</dbReference>
<comment type="cofactor">
    <cofactor evidence="2">
        <name>pyridoxal 5'-phosphate</name>
        <dbReference type="ChEBI" id="CHEBI:597326"/>
    </cofactor>
</comment>
<dbReference type="GO" id="GO:0030170">
    <property type="term" value="F:pyridoxal phosphate binding"/>
    <property type="evidence" value="ECO:0007669"/>
    <property type="project" value="InterPro"/>
</dbReference>
<dbReference type="EC" id="2.6.1.-" evidence="2"/>
<dbReference type="Gene3D" id="3.40.640.10">
    <property type="entry name" value="Type I PLP-dependent aspartate aminotransferase-like (Major domain)"/>
    <property type="match status" value="1"/>
</dbReference>
<dbReference type="Proteomes" id="UP000663801">
    <property type="component" value="Unassembled WGS sequence"/>
</dbReference>
<evidence type="ECO:0000256" key="1">
    <source>
        <dbReference type="ARBA" id="ARBA00022898"/>
    </source>
</evidence>
<name>A0A939C3Z7_9ACTN</name>
<feature type="domain" description="Aminotransferase class I/classII large" evidence="3">
    <location>
        <begin position="190"/>
        <end position="523"/>
    </location>
</feature>
<organism evidence="4 5">
    <name type="scientific">Nakamurella flavida</name>
    <dbReference type="NCBI Taxonomy" id="363630"/>
    <lineage>
        <taxon>Bacteria</taxon>
        <taxon>Bacillati</taxon>
        <taxon>Actinomycetota</taxon>
        <taxon>Actinomycetes</taxon>
        <taxon>Nakamurellales</taxon>
        <taxon>Nakamurellaceae</taxon>
        <taxon>Nakamurella</taxon>
    </lineage>
</organism>
<dbReference type="PANTHER" id="PTHR43795:SF2">
    <property type="entry name" value="BIFUNCTIONAL ASPARTATE AMINOTRANSFERASE AND GLUTAMATE_ASPARTATE-PREPHENATE AMINOTRANSFERASE"/>
    <property type="match status" value="1"/>
</dbReference>
<dbReference type="EMBL" id="JAERWL010000011">
    <property type="protein sequence ID" value="MBM9477556.1"/>
    <property type="molecule type" value="Genomic_DNA"/>
</dbReference>
<comment type="caution">
    <text evidence="4">The sequence shown here is derived from an EMBL/GenBank/DDBJ whole genome shotgun (WGS) entry which is preliminary data.</text>
</comment>
<dbReference type="InterPro" id="IPR050478">
    <property type="entry name" value="Ethylene_sulfur-biosynth"/>
</dbReference>